<keyword evidence="5" id="KW-0223">Dioxygenase</keyword>
<dbReference type="GO" id="GO:0019441">
    <property type="term" value="P:L-tryptophan catabolic process to kynurenine"/>
    <property type="evidence" value="ECO:0007669"/>
    <property type="project" value="UniProtKB-UniRule"/>
</dbReference>
<evidence type="ECO:0000256" key="5">
    <source>
        <dbReference type="RuleBase" id="RU369119"/>
    </source>
</evidence>
<proteinExistence type="inferred from homology"/>
<comment type="function">
    <text evidence="5">Produces N-formyl-kynurenine through the oxidation of tryptophan.</text>
</comment>
<protein>
    <recommendedName>
        <fullName evidence="5">Indoleamine 2,3-dioxygenase</fullName>
        <ecNumber evidence="5">1.13.11.52</ecNumber>
    </recommendedName>
</protein>
<evidence type="ECO:0000313" key="6">
    <source>
        <dbReference type="EMBL" id="CZT08264.1"/>
    </source>
</evidence>
<dbReference type="InterPro" id="IPR037217">
    <property type="entry name" value="Trp/Indoleamine_2_3_dOase-like"/>
</dbReference>
<dbReference type="AlphaFoldDB" id="A0A1E1LCZ5"/>
<dbReference type="GO" id="GO:0046872">
    <property type="term" value="F:metal ion binding"/>
    <property type="evidence" value="ECO:0007669"/>
    <property type="project" value="UniProtKB-UniRule"/>
</dbReference>
<dbReference type="Gene3D" id="1.20.58.480">
    <property type="match status" value="1"/>
</dbReference>
<dbReference type="Pfam" id="PF01231">
    <property type="entry name" value="IDO"/>
    <property type="match status" value="1"/>
</dbReference>
<keyword evidence="7" id="KW-1185">Reference proteome</keyword>
<accession>A0A1E1LCZ5</accession>
<dbReference type="PANTHER" id="PTHR28657:SF10">
    <property type="entry name" value="INDOLEAMINE 2,3-DIOXYGENASE"/>
    <property type="match status" value="1"/>
</dbReference>
<dbReference type="SUPFAM" id="SSF140959">
    <property type="entry name" value="Indolic compounds 2,3-dioxygenase-like"/>
    <property type="match status" value="1"/>
</dbReference>
<evidence type="ECO:0000256" key="4">
    <source>
        <dbReference type="PIRSR" id="PIRSR600898-1"/>
    </source>
</evidence>
<name>A0A1E1LCZ5_9HELO</name>
<keyword evidence="4 5" id="KW-0349">Heme</keyword>
<dbReference type="GO" id="GO:0033754">
    <property type="term" value="F:indoleamine 2,3-dioxygenase activity"/>
    <property type="evidence" value="ECO:0007669"/>
    <property type="project" value="UniProtKB-EC"/>
</dbReference>
<feature type="binding site" description="proximal binding residue" evidence="4">
    <location>
        <position position="350"/>
    </location>
    <ligand>
        <name>heme b</name>
        <dbReference type="ChEBI" id="CHEBI:60344"/>
    </ligand>
    <ligandPart>
        <name>Fe</name>
        <dbReference type="ChEBI" id="CHEBI:18248"/>
    </ligandPart>
</feature>
<dbReference type="InterPro" id="IPR000898">
    <property type="entry name" value="Indolamine_dOase"/>
</dbReference>
<keyword evidence="3 4" id="KW-0408">Iron</keyword>
<keyword evidence="5" id="KW-0560">Oxidoreductase</keyword>
<sequence>MLGPLNVKLAEYGVSTRNGFLPDQPPLRELSDPYYESWEIVLSQLPTLLKNASLRGQVDQLPILSTSYLTTESEWQRAYLILSFFTHSYIWEAGGPSQRLPPSISVPFLEIATHLGLPPTATYAAFNLWNFASISGLNDFTDLSDLRSLHTFTGTKDEEWFYLISVAIEAYGAKIIPAMMTAIDAVRANDSLVVASALETFALNIREIAIILDRMDEHCSPKVFYDEIRPFLAGSKNMVLAGLPNGVFYDEGEGRGEWRQYSGGSNAQSSLIQFFDIVLGVEHHLTKGSKARNGFLSEMRDYMPGGHRAFLSEMESIVNIRAYAESTSVSEVTEAYNLAVKELELFRSVHIQVVTRFIITPSRQKVPNVHPGLNLAIASSNKETKELSGTGGTRLLPFLKQSRDETREATLTTA</sequence>
<comment type="catalytic activity">
    <reaction evidence="5">
        <text>L-tryptophan + O2 = N-formyl-L-kynurenine</text>
        <dbReference type="Rhea" id="RHEA:24536"/>
        <dbReference type="ChEBI" id="CHEBI:15379"/>
        <dbReference type="ChEBI" id="CHEBI:57912"/>
        <dbReference type="ChEBI" id="CHEBI:58629"/>
    </reaction>
</comment>
<dbReference type="PANTHER" id="PTHR28657">
    <property type="entry name" value="INDOLEAMINE 2,3-DIOXYGENASE"/>
    <property type="match status" value="1"/>
</dbReference>
<evidence type="ECO:0000313" key="7">
    <source>
        <dbReference type="Proteomes" id="UP000178129"/>
    </source>
</evidence>
<dbReference type="GO" id="GO:0020037">
    <property type="term" value="F:heme binding"/>
    <property type="evidence" value="ECO:0007669"/>
    <property type="project" value="UniProtKB-UniRule"/>
</dbReference>
<dbReference type="EMBL" id="FJUW01000046">
    <property type="protein sequence ID" value="CZT08264.1"/>
    <property type="molecule type" value="Genomic_DNA"/>
</dbReference>
<reference evidence="7" key="1">
    <citation type="submission" date="2016-03" db="EMBL/GenBank/DDBJ databases">
        <authorList>
            <person name="Ploux O."/>
        </authorList>
    </citation>
    <scope>NUCLEOTIDE SEQUENCE [LARGE SCALE GENOMIC DNA]</scope>
    <source>
        <strain evidence="7">UK7</strain>
    </source>
</reference>
<comment type="similarity">
    <text evidence="1 5">Belongs to the indoleamine 2,3-dioxygenase family.</text>
</comment>
<gene>
    <name evidence="6" type="ORF">RCO7_11199</name>
</gene>
<dbReference type="GO" id="GO:0034354">
    <property type="term" value="P:'de novo' NAD+ biosynthetic process from L-tryptophan"/>
    <property type="evidence" value="ECO:0007669"/>
    <property type="project" value="TreeGrafter"/>
</dbReference>
<organism evidence="6 7">
    <name type="scientific">Rhynchosporium graminicola</name>
    <dbReference type="NCBI Taxonomy" id="2792576"/>
    <lineage>
        <taxon>Eukaryota</taxon>
        <taxon>Fungi</taxon>
        <taxon>Dikarya</taxon>
        <taxon>Ascomycota</taxon>
        <taxon>Pezizomycotina</taxon>
        <taxon>Leotiomycetes</taxon>
        <taxon>Helotiales</taxon>
        <taxon>Ploettnerulaceae</taxon>
        <taxon>Rhynchosporium</taxon>
    </lineage>
</organism>
<comment type="caution">
    <text evidence="6">The sequence shown here is derived from an EMBL/GenBank/DDBJ whole genome shotgun (WGS) entry which is preliminary data.</text>
</comment>
<evidence type="ECO:0000256" key="2">
    <source>
        <dbReference type="ARBA" id="ARBA00022723"/>
    </source>
</evidence>
<evidence type="ECO:0000256" key="1">
    <source>
        <dbReference type="ARBA" id="ARBA00007119"/>
    </source>
</evidence>
<dbReference type="FunCoup" id="A0A1E1LCZ5">
    <property type="interactions" value="125"/>
</dbReference>
<evidence type="ECO:0000256" key="3">
    <source>
        <dbReference type="ARBA" id="ARBA00023004"/>
    </source>
</evidence>
<dbReference type="PROSITE" id="PS00876">
    <property type="entry name" value="IDO_1"/>
    <property type="match status" value="1"/>
</dbReference>
<dbReference type="Proteomes" id="UP000178129">
    <property type="component" value="Unassembled WGS sequence"/>
</dbReference>
<dbReference type="EC" id="1.13.11.52" evidence="5"/>
<dbReference type="InParanoid" id="A0A1E1LCZ5"/>
<dbReference type="STRING" id="914237.A0A1E1LCZ5"/>
<dbReference type="GO" id="GO:0005737">
    <property type="term" value="C:cytoplasm"/>
    <property type="evidence" value="ECO:0007669"/>
    <property type="project" value="TreeGrafter"/>
</dbReference>
<keyword evidence="2 4" id="KW-0479">Metal-binding</keyword>